<dbReference type="AlphaFoldDB" id="A0AAE1R4Z6"/>
<organism evidence="2 3">
    <name type="scientific">Anisodus tanguticus</name>
    <dbReference type="NCBI Taxonomy" id="243964"/>
    <lineage>
        <taxon>Eukaryota</taxon>
        <taxon>Viridiplantae</taxon>
        <taxon>Streptophyta</taxon>
        <taxon>Embryophyta</taxon>
        <taxon>Tracheophyta</taxon>
        <taxon>Spermatophyta</taxon>
        <taxon>Magnoliopsida</taxon>
        <taxon>eudicotyledons</taxon>
        <taxon>Gunneridae</taxon>
        <taxon>Pentapetalae</taxon>
        <taxon>asterids</taxon>
        <taxon>lamiids</taxon>
        <taxon>Solanales</taxon>
        <taxon>Solanaceae</taxon>
        <taxon>Solanoideae</taxon>
        <taxon>Hyoscyameae</taxon>
        <taxon>Anisodus</taxon>
    </lineage>
</organism>
<sequence length="72" mass="8284">MAELKKDLIKNLDEEFPSDTSMASGHTEEEDNILDSQDSYDADFDIEDYLKTFQDKMDHSSTSDKFKGKDKV</sequence>
<feature type="compositionally biased region" description="Acidic residues" evidence="1">
    <location>
        <begin position="28"/>
        <end position="38"/>
    </location>
</feature>
<evidence type="ECO:0000313" key="2">
    <source>
        <dbReference type="EMBL" id="KAK4344958.1"/>
    </source>
</evidence>
<comment type="caution">
    <text evidence="2">The sequence shown here is derived from an EMBL/GenBank/DDBJ whole genome shotgun (WGS) entry which is preliminary data.</text>
</comment>
<gene>
    <name evidence="2" type="ORF">RND71_035134</name>
</gene>
<protein>
    <submittedName>
        <fullName evidence="2">Uncharacterized protein</fullName>
    </submittedName>
</protein>
<evidence type="ECO:0000256" key="1">
    <source>
        <dbReference type="SAM" id="MobiDB-lite"/>
    </source>
</evidence>
<accession>A0AAE1R4Z6</accession>
<feature type="compositionally biased region" description="Basic and acidic residues" evidence="1">
    <location>
        <begin position="1"/>
        <end position="13"/>
    </location>
</feature>
<feature type="region of interest" description="Disordered" evidence="1">
    <location>
        <begin position="1"/>
        <end position="38"/>
    </location>
</feature>
<proteinExistence type="predicted"/>
<evidence type="ECO:0000313" key="3">
    <source>
        <dbReference type="Proteomes" id="UP001291623"/>
    </source>
</evidence>
<dbReference type="EMBL" id="JAVYJV010000019">
    <property type="protein sequence ID" value="KAK4344958.1"/>
    <property type="molecule type" value="Genomic_DNA"/>
</dbReference>
<name>A0AAE1R4Z6_9SOLA</name>
<dbReference type="Proteomes" id="UP001291623">
    <property type="component" value="Unassembled WGS sequence"/>
</dbReference>
<reference evidence="2" key="1">
    <citation type="submission" date="2023-12" db="EMBL/GenBank/DDBJ databases">
        <title>Genome assembly of Anisodus tanguticus.</title>
        <authorList>
            <person name="Wang Y.-J."/>
        </authorList>
    </citation>
    <scope>NUCLEOTIDE SEQUENCE</scope>
    <source>
        <strain evidence="2">KB-2021</strain>
        <tissue evidence="2">Leaf</tissue>
    </source>
</reference>
<keyword evidence="3" id="KW-1185">Reference proteome</keyword>